<dbReference type="FunFam" id="3.40.47.10:FF:000004">
    <property type="entry name" value="3-oxoacyl-[acyl-carrier-protein] synthase 3"/>
    <property type="match status" value="1"/>
</dbReference>
<sequence>MLKARITGLGSYQPEKILSNQDLEKIVDTSDEWISTRTGMKERRIAASDEASSDMGIKAAAKALLAAKLPADQIDLILVATSTPDHLMPSTAAIVQSAIGAVNAAAFDLLAACTGFLYGMSAAKAYIESGMYRNVLLIASEKISSFIDYQDRTTCVLFGDGASAAVISCEGSGYAIENVCLGTDGSLADLIMIPGGGSRLPLSEKALQERQQYFKMSGKEVFKHAVRKMSAAAMESLEKAGLKEEQISWLVPHQANARIIDALAKKFQMPLERVGKTVHKYGNTSAPSVAMTLDELIVENEIRDGEHLLLVAFGAGLTWGASVITKMGGDR</sequence>
<keyword evidence="17" id="KW-1185">Reference proteome</keyword>
<dbReference type="GO" id="GO:0044550">
    <property type="term" value="P:secondary metabolite biosynthetic process"/>
    <property type="evidence" value="ECO:0007669"/>
    <property type="project" value="TreeGrafter"/>
</dbReference>
<dbReference type="Pfam" id="PF08545">
    <property type="entry name" value="ACP_syn_III"/>
    <property type="match status" value="1"/>
</dbReference>
<dbReference type="Gene3D" id="3.40.47.10">
    <property type="match status" value="1"/>
</dbReference>
<evidence type="ECO:0000256" key="6">
    <source>
        <dbReference type="ARBA" id="ARBA00022679"/>
    </source>
</evidence>
<evidence type="ECO:0000256" key="1">
    <source>
        <dbReference type="ARBA" id="ARBA00005194"/>
    </source>
</evidence>
<proteinExistence type="inferred from homology"/>
<evidence type="ECO:0000256" key="11">
    <source>
        <dbReference type="ARBA" id="ARBA00023315"/>
    </source>
</evidence>
<keyword evidence="4 13" id="KW-0963">Cytoplasm</keyword>
<evidence type="ECO:0000313" key="17">
    <source>
        <dbReference type="Proteomes" id="UP000001505"/>
    </source>
</evidence>
<dbReference type="OrthoDB" id="9815506at2"/>
<dbReference type="RefSeq" id="WP_013182259.1">
    <property type="nucleotide sequence ID" value="NC_014225.1"/>
</dbReference>
<evidence type="ECO:0000256" key="7">
    <source>
        <dbReference type="ARBA" id="ARBA00022832"/>
    </source>
</evidence>
<comment type="subcellular location">
    <subcellularLocation>
        <location evidence="13">Cytoplasm</location>
    </subcellularLocation>
</comment>
<dbReference type="AlphaFoldDB" id="D6YWN5"/>
<dbReference type="GO" id="GO:0005737">
    <property type="term" value="C:cytoplasm"/>
    <property type="evidence" value="ECO:0007669"/>
    <property type="project" value="UniProtKB-SubCell"/>
</dbReference>
<dbReference type="PANTHER" id="PTHR34069:SF2">
    <property type="entry name" value="BETA-KETOACYL-[ACYL-CARRIER-PROTEIN] SYNTHASE III"/>
    <property type="match status" value="1"/>
</dbReference>
<dbReference type="eggNOG" id="COG0332">
    <property type="taxonomic scope" value="Bacteria"/>
</dbReference>
<dbReference type="EMBL" id="CP001928">
    <property type="protein sequence ID" value="ADI38546.1"/>
    <property type="molecule type" value="Genomic_DNA"/>
</dbReference>
<dbReference type="UniPathway" id="UPA00094"/>
<feature type="active site" evidence="13">
    <location>
        <position position="253"/>
    </location>
</feature>
<dbReference type="KEGG" id="wch:wcw_1189"/>
<evidence type="ECO:0000256" key="4">
    <source>
        <dbReference type="ARBA" id="ARBA00022490"/>
    </source>
</evidence>
<evidence type="ECO:0000256" key="5">
    <source>
        <dbReference type="ARBA" id="ARBA00022516"/>
    </source>
</evidence>
<keyword evidence="6 13" id="KW-0808">Transferase</keyword>
<comment type="domain">
    <text evidence="13">The last Arg residue of the ACP-binding site is essential for the weak association between ACP/AcpP and FabH.</text>
</comment>
<evidence type="ECO:0000259" key="15">
    <source>
        <dbReference type="Pfam" id="PF08545"/>
    </source>
</evidence>
<organism evidence="16 17">
    <name type="scientific">Waddlia chondrophila (strain ATCC VR-1470 / WSU 86-1044)</name>
    <dbReference type="NCBI Taxonomy" id="716544"/>
    <lineage>
        <taxon>Bacteria</taxon>
        <taxon>Pseudomonadati</taxon>
        <taxon>Chlamydiota</taxon>
        <taxon>Chlamydiia</taxon>
        <taxon>Parachlamydiales</taxon>
        <taxon>Waddliaceae</taxon>
        <taxon>Waddlia</taxon>
    </lineage>
</organism>
<dbReference type="CDD" id="cd00830">
    <property type="entry name" value="KAS_III"/>
    <property type="match status" value="1"/>
</dbReference>
<comment type="function">
    <text evidence="13">Catalyzes the condensation reaction of fatty acid synthesis by the addition to an acyl acceptor of two carbons from malonyl-ACP. Catalyzes the first condensation reaction which initiates fatty acid synthesis and may therefore play a role in governing the total rate of fatty acid production. Possesses both acetoacetyl-ACP synthase and acetyl transacylase activities. Its substrate specificity determines the biosynthesis of branched-chain and/or straight-chain of fatty acids.</text>
</comment>
<evidence type="ECO:0000256" key="10">
    <source>
        <dbReference type="ARBA" id="ARBA00023268"/>
    </source>
</evidence>
<comment type="subunit">
    <text evidence="13">Homodimer.</text>
</comment>
<evidence type="ECO:0000313" key="16">
    <source>
        <dbReference type="EMBL" id="ADI38546.1"/>
    </source>
</evidence>
<feature type="region of interest" description="ACP-binding" evidence="13">
    <location>
        <begin position="254"/>
        <end position="258"/>
    </location>
</feature>
<dbReference type="InterPro" id="IPR016039">
    <property type="entry name" value="Thiolase-like"/>
</dbReference>
<dbReference type="InterPro" id="IPR004655">
    <property type="entry name" value="FabH"/>
</dbReference>
<dbReference type="GO" id="GO:0004315">
    <property type="term" value="F:3-oxoacyl-[acyl-carrier-protein] synthase activity"/>
    <property type="evidence" value="ECO:0007669"/>
    <property type="project" value="InterPro"/>
</dbReference>
<dbReference type="NCBIfam" id="TIGR00747">
    <property type="entry name" value="fabH"/>
    <property type="match status" value="1"/>
</dbReference>
<dbReference type="GO" id="GO:0006633">
    <property type="term" value="P:fatty acid biosynthetic process"/>
    <property type="evidence" value="ECO:0007669"/>
    <property type="project" value="UniProtKB-UniRule"/>
</dbReference>
<dbReference type="PANTHER" id="PTHR34069">
    <property type="entry name" value="3-OXOACYL-[ACYL-CARRIER-PROTEIN] SYNTHASE 3"/>
    <property type="match status" value="1"/>
</dbReference>
<gene>
    <name evidence="13 16" type="primary">fabH</name>
    <name evidence="16" type="ordered locus">wcw_1189</name>
</gene>
<name>D6YWN5_WADCW</name>
<comment type="pathway">
    <text evidence="1 13">Lipid metabolism; fatty acid biosynthesis.</text>
</comment>
<dbReference type="GO" id="GO:0033818">
    <property type="term" value="F:beta-ketoacyl-acyl-carrier-protein synthase III activity"/>
    <property type="evidence" value="ECO:0007669"/>
    <property type="project" value="UniProtKB-UniRule"/>
</dbReference>
<comment type="similarity">
    <text evidence="2 13">Belongs to the thiolase-like superfamily. FabH family.</text>
</comment>
<evidence type="ECO:0000256" key="8">
    <source>
        <dbReference type="ARBA" id="ARBA00023098"/>
    </source>
</evidence>
<evidence type="ECO:0000256" key="2">
    <source>
        <dbReference type="ARBA" id="ARBA00008642"/>
    </source>
</evidence>
<evidence type="ECO:0000256" key="3">
    <source>
        <dbReference type="ARBA" id="ARBA00012333"/>
    </source>
</evidence>
<feature type="domain" description="Beta-ketoacyl-[acyl-carrier-protein] synthase III C-terminal" evidence="14">
    <location>
        <begin position="237"/>
        <end position="325"/>
    </location>
</feature>
<evidence type="ECO:0000259" key="14">
    <source>
        <dbReference type="Pfam" id="PF08541"/>
    </source>
</evidence>
<dbReference type="HAMAP" id="MF_01815">
    <property type="entry name" value="FabH"/>
    <property type="match status" value="1"/>
</dbReference>
<dbReference type="NCBIfam" id="NF006829">
    <property type="entry name" value="PRK09352.1"/>
    <property type="match status" value="1"/>
</dbReference>
<feature type="domain" description="Beta-ketoacyl-[acyl-carrier-protein] synthase III N-terminal" evidence="15">
    <location>
        <begin position="107"/>
        <end position="185"/>
    </location>
</feature>
<evidence type="ECO:0000256" key="12">
    <source>
        <dbReference type="ARBA" id="ARBA00051096"/>
    </source>
</evidence>
<keyword evidence="11 13" id="KW-0012">Acyltransferase</keyword>
<dbReference type="Pfam" id="PF08541">
    <property type="entry name" value="ACP_syn_III_C"/>
    <property type="match status" value="1"/>
</dbReference>
<dbReference type="HOGENOM" id="CLU_039592_3_1_0"/>
<dbReference type="SUPFAM" id="SSF53901">
    <property type="entry name" value="Thiolase-like"/>
    <property type="match status" value="1"/>
</dbReference>
<dbReference type="Proteomes" id="UP000001505">
    <property type="component" value="Chromosome"/>
</dbReference>
<keyword evidence="10 13" id="KW-0511">Multifunctional enzyme</keyword>
<feature type="active site" evidence="13">
    <location>
        <position position="113"/>
    </location>
</feature>
<evidence type="ECO:0000256" key="9">
    <source>
        <dbReference type="ARBA" id="ARBA00023160"/>
    </source>
</evidence>
<dbReference type="InterPro" id="IPR013751">
    <property type="entry name" value="ACP_syn_III_N"/>
</dbReference>
<reference evidence="16 17" key="1">
    <citation type="journal article" date="2010" name="PLoS ONE">
        <title>The Waddlia genome: a window into chlamydial biology.</title>
        <authorList>
            <person name="Bertelli C."/>
            <person name="Collyn F."/>
            <person name="Croxatto A."/>
            <person name="Ruckert C."/>
            <person name="Polkinghorne A."/>
            <person name="Kebbi-Beghdadi C."/>
            <person name="Goesmann A."/>
            <person name="Vaughan L."/>
            <person name="Greub G."/>
        </authorList>
    </citation>
    <scope>NUCLEOTIDE SEQUENCE [LARGE SCALE GENOMIC DNA]</scope>
    <source>
        <strain evidence="17">ATCC VR-1470 / WSU 86-1044</strain>
    </source>
</reference>
<feature type="active site" evidence="13">
    <location>
        <position position="283"/>
    </location>
</feature>
<keyword evidence="7 13" id="KW-0276">Fatty acid metabolism</keyword>
<keyword evidence="8 13" id="KW-0443">Lipid metabolism</keyword>
<comment type="catalytic activity">
    <reaction evidence="12">
        <text>malonyl-[ACP] + acetyl-CoA + H(+) = 3-oxobutanoyl-[ACP] + CO2 + CoA</text>
        <dbReference type="Rhea" id="RHEA:12080"/>
        <dbReference type="Rhea" id="RHEA-COMP:9623"/>
        <dbReference type="Rhea" id="RHEA-COMP:9625"/>
        <dbReference type="ChEBI" id="CHEBI:15378"/>
        <dbReference type="ChEBI" id="CHEBI:16526"/>
        <dbReference type="ChEBI" id="CHEBI:57287"/>
        <dbReference type="ChEBI" id="CHEBI:57288"/>
        <dbReference type="ChEBI" id="CHEBI:78449"/>
        <dbReference type="ChEBI" id="CHEBI:78450"/>
        <dbReference type="EC" id="2.3.1.180"/>
    </reaction>
    <physiologicalReaction direction="left-to-right" evidence="12">
        <dbReference type="Rhea" id="RHEA:12081"/>
    </physiologicalReaction>
</comment>
<dbReference type="STRING" id="716544.wcw_1189"/>
<keyword evidence="9 13" id="KW-0275">Fatty acid biosynthesis</keyword>
<keyword evidence="5 13" id="KW-0444">Lipid biosynthesis</keyword>
<dbReference type="InterPro" id="IPR013747">
    <property type="entry name" value="ACP_syn_III_C"/>
</dbReference>
<dbReference type="EC" id="2.3.1.180" evidence="3 13"/>
<evidence type="ECO:0000256" key="13">
    <source>
        <dbReference type="HAMAP-Rule" id="MF_01815"/>
    </source>
</evidence>
<protein>
    <recommendedName>
        <fullName evidence="3 13">Beta-ketoacyl-[acyl-carrier-protein] synthase III</fullName>
        <shortName evidence="13">Beta-ketoacyl-ACP synthase III</shortName>
        <shortName evidence="13">KAS III</shortName>
        <ecNumber evidence="3 13">2.3.1.180</ecNumber>
    </recommendedName>
    <alternativeName>
        <fullName evidence="13">3-oxoacyl-[acyl-carrier-protein] synthase 3</fullName>
    </alternativeName>
    <alternativeName>
        <fullName evidence="13">3-oxoacyl-[acyl-carrier-protein] synthase III</fullName>
    </alternativeName>
</protein>
<accession>D6YWN5</accession>